<proteinExistence type="predicted"/>
<protein>
    <submittedName>
        <fullName evidence="1">Uncharacterized protein</fullName>
    </submittedName>
</protein>
<accession>A0A0L8HB08</accession>
<organism evidence="1">
    <name type="scientific">Octopus bimaculoides</name>
    <name type="common">California two-spotted octopus</name>
    <dbReference type="NCBI Taxonomy" id="37653"/>
    <lineage>
        <taxon>Eukaryota</taxon>
        <taxon>Metazoa</taxon>
        <taxon>Spiralia</taxon>
        <taxon>Lophotrochozoa</taxon>
        <taxon>Mollusca</taxon>
        <taxon>Cephalopoda</taxon>
        <taxon>Coleoidea</taxon>
        <taxon>Octopodiformes</taxon>
        <taxon>Octopoda</taxon>
        <taxon>Incirrata</taxon>
        <taxon>Octopodidae</taxon>
        <taxon>Octopus</taxon>
    </lineage>
</organism>
<reference evidence="1" key="1">
    <citation type="submission" date="2015-07" db="EMBL/GenBank/DDBJ databases">
        <title>MeaNS - Measles Nucleotide Surveillance Program.</title>
        <authorList>
            <person name="Tran T."/>
            <person name="Druce J."/>
        </authorList>
    </citation>
    <scope>NUCLEOTIDE SEQUENCE</scope>
    <source>
        <strain evidence="1">UCB-OBI-ISO-001</strain>
        <tissue evidence="1">Gonad</tissue>
    </source>
</reference>
<evidence type="ECO:0000313" key="1">
    <source>
        <dbReference type="EMBL" id="KOF86234.1"/>
    </source>
</evidence>
<gene>
    <name evidence="1" type="ORF">OCBIM_22019047mg</name>
</gene>
<name>A0A0L8HB08_OCTBM</name>
<sequence>MYIYVYVCGYISETENNYAPWLDRGIKVDCGRTLSGNLTQVTVVDCQHFPKCAVSTFKLLGNNFCDWDIKIIVIAVGPVILFSSNFV</sequence>
<dbReference type="AlphaFoldDB" id="A0A0L8HB08"/>
<dbReference type="EMBL" id="KQ418711">
    <property type="protein sequence ID" value="KOF86234.1"/>
    <property type="molecule type" value="Genomic_DNA"/>
</dbReference>